<dbReference type="Gene3D" id="3.90.930.12">
    <property type="entry name" value="Ribosomal protein L6, alpha-beta domain"/>
    <property type="match status" value="2"/>
</dbReference>
<dbReference type="AlphaFoldDB" id="A0A1R2BKN6"/>
<dbReference type="GO" id="GO:0003735">
    <property type="term" value="F:structural constituent of ribosome"/>
    <property type="evidence" value="ECO:0007669"/>
    <property type="project" value="InterPro"/>
</dbReference>
<dbReference type="InterPro" id="IPR020040">
    <property type="entry name" value="Ribosomal_uL6_a/b-dom"/>
</dbReference>
<gene>
    <name evidence="5" type="ORF">SteCoe_23260</name>
</gene>
<comment type="caution">
    <text evidence="5">The sequence shown here is derived from an EMBL/GenBank/DDBJ whole genome shotgun (WGS) entry which is preliminary data.</text>
</comment>
<evidence type="ECO:0000313" key="6">
    <source>
        <dbReference type="Proteomes" id="UP000187209"/>
    </source>
</evidence>
<dbReference type="PANTHER" id="PTHR11655">
    <property type="entry name" value="60S/50S RIBOSOMAL PROTEIN L6/L9"/>
    <property type="match status" value="1"/>
</dbReference>
<dbReference type="SUPFAM" id="SSF56053">
    <property type="entry name" value="Ribosomal protein L6"/>
    <property type="match status" value="2"/>
</dbReference>
<organism evidence="5 6">
    <name type="scientific">Stentor coeruleus</name>
    <dbReference type="NCBI Taxonomy" id="5963"/>
    <lineage>
        <taxon>Eukaryota</taxon>
        <taxon>Sar</taxon>
        <taxon>Alveolata</taxon>
        <taxon>Ciliophora</taxon>
        <taxon>Postciliodesmatophora</taxon>
        <taxon>Heterotrichea</taxon>
        <taxon>Heterotrichida</taxon>
        <taxon>Stentoridae</taxon>
        <taxon>Stentor</taxon>
    </lineage>
</organism>
<evidence type="ECO:0000256" key="3">
    <source>
        <dbReference type="ARBA" id="ARBA00023274"/>
    </source>
</evidence>
<feature type="domain" description="Large ribosomal subunit protein uL6 alpha-beta" evidence="4">
    <location>
        <begin position="61"/>
        <end position="135"/>
    </location>
</feature>
<dbReference type="InterPro" id="IPR000702">
    <property type="entry name" value="Ribosomal_uL6-like"/>
</dbReference>
<evidence type="ECO:0000259" key="4">
    <source>
        <dbReference type="Pfam" id="PF00347"/>
    </source>
</evidence>
<evidence type="ECO:0000256" key="2">
    <source>
        <dbReference type="ARBA" id="ARBA00022980"/>
    </source>
</evidence>
<evidence type="ECO:0000313" key="5">
    <source>
        <dbReference type="EMBL" id="OMJ77185.1"/>
    </source>
</evidence>
<dbReference type="Proteomes" id="UP000187209">
    <property type="component" value="Unassembled WGS sequence"/>
</dbReference>
<dbReference type="FunFam" id="3.90.930.12:FF:000003">
    <property type="entry name" value="60S ribosomal protein L9"/>
    <property type="match status" value="1"/>
</dbReference>
<dbReference type="InterPro" id="IPR036789">
    <property type="entry name" value="Ribosomal_uL6-like_a/b-dom_sf"/>
</dbReference>
<dbReference type="Pfam" id="PF00347">
    <property type="entry name" value="Ribosomal_L6"/>
    <property type="match status" value="2"/>
</dbReference>
<dbReference type="GO" id="GO:0022625">
    <property type="term" value="C:cytosolic large ribosomal subunit"/>
    <property type="evidence" value="ECO:0007669"/>
    <property type="project" value="TreeGrafter"/>
</dbReference>
<keyword evidence="2" id="KW-0689">Ribosomal protein</keyword>
<keyword evidence="3" id="KW-0687">Ribonucleoprotein</keyword>
<dbReference type="GO" id="GO:0002181">
    <property type="term" value="P:cytoplasmic translation"/>
    <property type="evidence" value="ECO:0007669"/>
    <property type="project" value="TreeGrafter"/>
</dbReference>
<dbReference type="OrthoDB" id="291967at2759"/>
<dbReference type="EMBL" id="MPUH01000588">
    <property type="protein sequence ID" value="OMJ77185.1"/>
    <property type="molecule type" value="Genomic_DNA"/>
</dbReference>
<dbReference type="FunFam" id="3.90.930.12:FF:000004">
    <property type="entry name" value="60S ribosomal protein L9"/>
    <property type="match status" value="1"/>
</dbReference>
<dbReference type="PANTHER" id="PTHR11655:SF16">
    <property type="entry name" value="60S RIBOSOMAL PROTEIN L9"/>
    <property type="match status" value="1"/>
</dbReference>
<reference evidence="5 6" key="1">
    <citation type="submission" date="2016-11" db="EMBL/GenBank/DDBJ databases">
        <title>The macronuclear genome of Stentor coeruleus: a giant cell with tiny introns.</title>
        <authorList>
            <person name="Slabodnick M."/>
            <person name="Ruby J.G."/>
            <person name="Reiff S.B."/>
            <person name="Swart E.C."/>
            <person name="Gosai S."/>
            <person name="Prabakaran S."/>
            <person name="Witkowska E."/>
            <person name="Larue G.E."/>
            <person name="Fisher S."/>
            <person name="Freeman R.M."/>
            <person name="Gunawardena J."/>
            <person name="Chu W."/>
            <person name="Stover N.A."/>
            <person name="Gregory B.D."/>
            <person name="Nowacki M."/>
            <person name="Derisi J."/>
            <person name="Roy S.W."/>
            <person name="Marshall W.F."/>
            <person name="Sood P."/>
        </authorList>
    </citation>
    <scope>NUCLEOTIDE SEQUENCE [LARGE SCALE GENOMIC DNA]</scope>
    <source>
        <strain evidence="5">WM001</strain>
    </source>
</reference>
<proteinExistence type="inferred from homology"/>
<accession>A0A1R2BKN6</accession>
<evidence type="ECO:0000256" key="1">
    <source>
        <dbReference type="ARBA" id="ARBA00009356"/>
    </source>
</evidence>
<dbReference type="GO" id="GO:0019843">
    <property type="term" value="F:rRNA binding"/>
    <property type="evidence" value="ECO:0007669"/>
    <property type="project" value="InterPro"/>
</dbReference>
<comment type="similarity">
    <text evidence="1">Belongs to the universal ribosomal protein uL6 family.</text>
</comment>
<protein>
    <recommendedName>
        <fullName evidence="4">Large ribosomal subunit protein uL6 alpha-beta domain-containing protein</fullName>
    </recommendedName>
</protein>
<sequence>MLEDEHKTNSFSQEKISTFYILINFNSGNPARGQLFRQNFEYGPYLLAAMRQILKTDKVKVPEGITVASHARTVTVVGPRGKLSKTFKHVPVDIQILDGGKVVKIDSWFANKKQAACVKSVLSAIENLFTGVLKGYEYHMRLVYAHFPINVNIPGDKGSIEIRNFIGERRVRKIKMLDGVVIEKSDAMKDELILKGNDLELVSLSAALIQQSCAAKKKDVRKFLDGIYVSERTNVVKE</sequence>
<keyword evidence="6" id="KW-1185">Reference proteome</keyword>
<feature type="domain" description="Large ribosomal subunit protein uL6 alpha-beta" evidence="4">
    <location>
        <begin position="147"/>
        <end position="226"/>
    </location>
</feature>
<name>A0A1R2BKN6_9CILI</name>